<accession>J3NM92</accession>
<dbReference type="GeneID" id="20342854"/>
<dbReference type="PANTHER" id="PTHR43794">
    <property type="entry name" value="AMINOHYDROLASE SSNA-RELATED"/>
    <property type="match status" value="1"/>
</dbReference>
<evidence type="ECO:0000256" key="1">
    <source>
        <dbReference type="ARBA" id="ARBA00022801"/>
    </source>
</evidence>
<evidence type="ECO:0000313" key="4">
    <source>
        <dbReference type="EMBL" id="EJT82423.1"/>
    </source>
</evidence>
<reference evidence="5" key="4">
    <citation type="journal article" date="2015" name="G3 (Bethesda)">
        <title>Genome sequences of three phytopathogenic species of the Magnaporthaceae family of fungi.</title>
        <authorList>
            <person name="Okagaki L.H."/>
            <person name="Nunes C.C."/>
            <person name="Sailsbery J."/>
            <person name="Clay B."/>
            <person name="Brown D."/>
            <person name="John T."/>
            <person name="Oh Y."/>
            <person name="Young N."/>
            <person name="Fitzgerald M."/>
            <person name="Haas B.J."/>
            <person name="Zeng Q."/>
            <person name="Young S."/>
            <person name="Adiconis X."/>
            <person name="Fan L."/>
            <person name="Levin J.Z."/>
            <person name="Mitchell T.K."/>
            <person name="Okubara P.A."/>
            <person name="Farman M.L."/>
            <person name="Kohn L.M."/>
            <person name="Birren B."/>
            <person name="Ma L.-J."/>
            <person name="Dean R.A."/>
        </authorList>
    </citation>
    <scope>NUCLEOTIDE SEQUENCE</scope>
    <source>
        <strain evidence="5">R3-111a-1</strain>
    </source>
</reference>
<dbReference type="AlphaFoldDB" id="J3NM92"/>
<name>J3NM92_GAET3</name>
<dbReference type="InterPro" id="IPR050287">
    <property type="entry name" value="MTA/SAH_deaminase"/>
</dbReference>
<proteinExistence type="predicted"/>
<keyword evidence="2" id="KW-0732">Signal</keyword>
<dbReference type="SUPFAM" id="SSF51338">
    <property type="entry name" value="Composite domain of metallo-dependent hydrolases"/>
    <property type="match status" value="1"/>
</dbReference>
<dbReference type="eggNOG" id="ENOG502RKQ5">
    <property type="taxonomic scope" value="Eukaryota"/>
</dbReference>
<dbReference type="Proteomes" id="UP000006039">
    <property type="component" value="Unassembled WGS sequence"/>
</dbReference>
<organism evidence="4">
    <name type="scientific">Gaeumannomyces tritici (strain R3-111a-1)</name>
    <name type="common">Wheat and barley take-all root rot fungus</name>
    <name type="synonym">Gaeumannomyces graminis var. tritici</name>
    <dbReference type="NCBI Taxonomy" id="644352"/>
    <lineage>
        <taxon>Eukaryota</taxon>
        <taxon>Fungi</taxon>
        <taxon>Dikarya</taxon>
        <taxon>Ascomycota</taxon>
        <taxon>Pezizomycotina</taxon>
        <taxon>Sordariomycetes</taxon>
        <taxon>Sordariomycetidae</taxon>
        <taxon>Magnaporthales</taxon>
        <taxon>Magnaporthaceae</taxon>
        <taxon>Gaeumannomyces</taxon>
    </lineage>
</organism>
<evidence type="ECO:0000313" key="6">
    <source>
        <dbReference type="Proteomes" id="UP000006039"/>
    </source>
</evidence>
<keyword evidence="6" id="KW-1185">Reference proteome</keyword>
<dbReference type="PANTHER" id="PTHR43794:SF11">
    <property type="entry name" value="AMIDOHYDROLASE-RELATED DOMAIN-CONTAINING PROTEIN"/>
    <property type="match status" value="1"/>
</dbReference>
<dbReference type="VEuPathDB" id="FungiDB:GGTG_02396"/>
<dbReference type="InterPro" id="IPR011059">
    <property type="entry name" value="Metal-dep_hydrolase_composite"/>
</dbReference>
<feature type="domain" description="Amidohydrolase-related" evidence="3">
    <location>
        <begin position="258"/>
        <end position="416"/>
    </location>
</feature>
<reference evidence="6" key="1">
    <citation type="submission" date="2010-07" db="EMBL/GenBank/DDBJ databases">
        <title>The genome sequence of Gaeumannomyces graminis var. tritici strain R3-111a-1.</title>
        <authorList>
            <consortium name="The Broad Institute Genome Sequencing Platform"/>
            <person name="Ma L.-J."/>
            <person name="Dead R."/>
            <person name="Young S."/>
            <person name="Zeng Q."/>
            <person name="Koehrsen M."/>
            <person name="Alvarado L."/>
            <person name="Berlin A."/>
            <person name="Chapman S.B."/>
            <person name="Chen Z."/>
            <person name="Freedman E."/>
            <person name="Gellesch M."/>
            <person name="Goldberg J."/>
            <person name="Griggs A."/>
            <person name="Gujja S."/>
            <person name="Heilman E.R."/>
            <person name="Heiman D."/>
            <person name="Hepburn T."/>
            <person name="Howarth C."/>
            <person name="Jen D."/>
            <person name="Larson L."/>
            <person name="Mehta T."/>
            <person name="Neiman D."/>
            <person name="Pearson M."/>
            <person name="Roberts A."/>
            <person name="Saif S."/>
            <person name="Shea T."/>
            <person name="Shenoy N."/>
            <person name="Sisk P."/>
            <person name="Stolte C."/>
            <person name="Sykes S."/>
            <person name="Walk T."/>
            <person name="White J."/>
            <person name="Yandava C."/>
            <person name="Haas B."/>
            <person name="Nusbaum C."/>
            <person name="Birren B."/>
        </authorList>
    </citation>
    <scope>NUCLEOTIDE SEQUENCE [LARGE SCALE GENOMIC DNA]</scope>
    <source>
        <strain evidence="6">R3-111a-1</strain>
    </source>
</reference>
<dbReference type="Pfam" id="PF01979">
    <property type="entry name" value="Amidohydro_1"/>
    <property type="match status" value="1"/>
</dbReference>
<sequence length="483" mass="50831">MKKLLPLAAASLFSHADAACNITSTGTSGDIVFTGTLLTSRGPLSNGTLLVRSDRIVHAGPRSPLSPDAIRNATYVECTEPSVISPGFINAHEHIEYSTINPLADIGERCGHRHDWRRGLRGHTKREAPINGSAVAATTWGELRHLFSGTTSIVGGAMAPGLARNLDFVAGLGQGIRSAVATWDVFPLDDSAGILRHGDCDYGMAPITSEASGKLHRYMAHIAEGVDAEATNEFRCLSDSRFDNISLPGGGGGVSTDIIGPNLALVHALGLSDADFELVASRGASVIWSPRSNVFLYGKTLNVSHLLETGVNVALGTDWLPSGSATMGREAVCARDATWHSFGQKLQPKTLWEMMTVNAAKAVGFETHIGSLEPGKVADIVVFGGGHQGTDQDDPFARAIFTGAEDLELVMRGGKVLVAGASLKGMASEPSCETATFGPVVKHLCVADELGSSFAHFKASLEGVYPAILPGIPENEPTCMPTR</sequence>
<gene>
    <name evidence="5" type="primary">20342854</name>
    <name evidence="4" type="ORF">GGTG_02396</name>
</gene>
<dbReference type="HOGENOM" id="CLU_538724_0_0_1"/>
<dbReference type="OrthoDB" id="194468at2759"/>
<reference evidence="4" key="2">
    <citation type="submission" date="2010-07" db="EMBL/GenBank/DDBJ databases">
        <authorList>
            <consortium name="The Broad Institute Genome Sequencing Platform"/>
            <consortium name="Broad Institute Genome Sequencing Center for Infectious Disease"/>
            <person name="Ma L.-J."/>
            <person name="Dead R."/>
            <person name="Young S."/>
            <person name="Zeng Q."/>
            <person name="Koehrsen M."/>
            <person name="Alvarado L."/>
            <person name="Berlin A."/>
            <person name="Chapman S.B."/>
            <person name="Chen Z."/>
            <person name="Freedman E."/>
            <person name="Gellesch M."/>
            <person name="Goldberg J."/>
            <person name="Griggs A."/>
            <person name="Gujja S."/>
            <person name="Heilman E.R."/>
            <person name="Heiman D."/>
            <person name="Hepburn T."/>
            <person name="Howarth C."/>
            <person name="Jen D."/>
            <person name="Larson L."/>
            <person name="Mehta T."/>
            <person name="Neiman D."/>
            <person name="Pearson M."/>
            <person name="Roberts A."/>
            <person name="Saif S."/>
            <person name="Shea T."/>
            <person name="Shenoy N."/>
            <person name="Sisk P."/>
            <person name="Stolte C."/>
            <person name="Sykes S."/>
            <person name="Walk T."/>
            <person name="White J."/>
            <person name="Yandava C."/>
            <person name="Haas B."/>
            <person name="Nusbaum C."/>
            <person name="Birren B."/>
        </authorList>
    </citation>
    <scope>NUCLEOTIDE SEQUENCE</scope>
    <source>
        <strain evidence="4">R3-111a-1</strain>
    </source>
</reference>
<reference evidence="4" key="3">
    <citation type="submission" date="2010-09" db="EMBL/GenBank/DDBJ databases">
        <title>Annotation of Gaeumannomyces graminis var. tritici R3-111a-1.</title>
        <authorList>
            <consortium name="The Broad Institute Genome Sequencing Platform"/>
            <person name="Ma L.-J."/>
            <person name="Dead R."/>
            <person name="Young S.K."/>
            <person name="Zeng Q."/>
            <person name="Gargeya S."/>
            <person name="Fitzgerald M."/>
            <person name="Haas B."/>
            <person name="Abouelleil A."/>
            <person name="Alvarado L."/>
            <person name="Arachchi H.M."/>
            <person name="Berlin A."/>
            <person name="Brown A."/>
            <person name="Chapman S.B."/>
            <person name="Chen Z."/>
            <person name="Dunbar C."/>
            <person name="Freedman E."/>
            <person name="Gearin G."/>
            <person name="Gellesch M."/>
            <person name="Goldberg J."/>
            <person name="Griggs A."/>
            <person name="Gujja S."/>
            <person name="Heiman D."/>
            <person name="Howarth C."/>
            <person name="Larson L."/>
            <person name="Lui A."/>
            <person name="MacDonald P.J.P."/>
            <person name="Mehta T."/>
            <person name="Montmayeur A."/>
            <person name="Murphy C."/>
            <person name="Neiman D."/>
            <person name="Pearson M."/>
            <person name="Priest M."/>
            <person name="Roberts A."/>
            <person name="Saif S."/>
            <person name="Shea T."/>
            <person name="Shenoy N."/>
            <person name="Sisk P."/>
            <person name="Stolte C."/>
            <person name="Sykes S."/>
            <person name="Yandava C."/>
            <person name="Wortman J."/>
            <person name="Nusbaum C."/>
            <person name="Birren B."/>
        </authorList>
    </citation>
    <scope>NUCLEOTIDE SEQUENCE</scope>
    <source>
        <strain evidence="4">R3-111a-1</strain>
    </source>
</reference>
<evidence type="ECO:0000313" key="5">
    <source>
        <dbReference type="EnsemblFungi" id="EJT82423"/>
    </source>
</evidence>
<dbReference type="EnsemblFungi" id="EJT82423">
    <property type="protein sequence ID" value="EJT82423"/>
    <property type="gene ID" value="GGTG_02396"/>
</dbReference>
<reference evidence="5" key="5">
    <citation type="submission" date="2018-04" db="UniProtKB">
        <authorList>
            <consortium name="EnsemblFungi"/>
        </authorList>
    </citation>
    <scope>IDENTIFICATION</scope>
    <source>
        <strain evidence="5">R3-111a-1</strain>
    </source>
</reference>
<dbReference type="Gene3D" id="3.20.20.140">
    <property type="entry name" value="Metal-dependent hydrolases"/>
    <property type="match status" value="1"/>
</dbReference>
<dbReference type="STRING" id="644352.J3NM92"/>
<dbReference type="SUPFAM" id="SSF51556">
    <property type="entry name" value="Metallo-dependent hydrolases"/>
    <property type="match status" value="1"/>
</dbReference>
<dbReference type="RefSeq" id="XP_009218432.1">
    <property type="nucleotide sequence ID" value="XM_009220168.1"/>
</dbReference>
<dbReference type="EMBL" id="GL385395">
    <property type="protein sequence ID" value="EJT82423.1"/>
    <property type="molecule type" value="Genomic_DNA"/>
</dbReference>
<evidence type="ECO:0000256" key="2">
    <source>
        <dbReference type="SAM" id="SignalP"/>
    </source>
</evidence>
<dbReference type="InterPro" id="IPR006680">
    <property type="entry name" value="Amidohydro-rel"/>
</dbReference>
<protein>
    <recommendedName>
        <fullName evidence="3">Amidohydrolase-related domain-containing protein</fullName>
    </recommendedName>
</protein>
<dbReference type="Gene3D" id="2.30.40.10">
    <property type="entry name" value="Urease, subunit C, domain 1"/>
    <property type="match status" value="1"/>
</dbReference>
<feature type="signal peptide" evidence="2">
    <location>
        <begin position="1"/>
        <end position="18"/>
    </location>
</feature>
<feature type="chain" id="PRO_5015094202" description="Amidohydrolase-related domain-containing protein" evidence="2">
    <location>
        <begin position="19"/>
        <end position="483"/>
    </location>
</feature>
<evidence type="ECO:0000259" key="3">
    <source>
        <dbReference type="Pfam" id="PF01979"/>
    </source>
</evidence>
<dbReference type="InterPro" id="IPR032466">
    <property type="entry name" value="Metal_Hydrolase"/>
</dbReference>
<dbReference type="GO" id="GO:0016810">
    <property type="term" value="F:hydrolase activity, acting on carbon-nitrogen (but not peptide) bonds"/>
    <property type="evidence" value="ECO:0007669"/>
    <property type="project" value="InterPro"/>
</dbReference>
<keyword evidence="1" id="KW-0378">Hydrolase</keyword>